<evidence type="ECO:0000256" key="6">
    <source>
        <dbReference type="SAM" id="MobiDB-lite"/>
    </source>
</evidence>
<dbReference type="GO" id="GO:0022857">
    <property type="term" value="F:transmembrane transporter activity"/>
    <property type="evidence" value="ECO:0007669"/>
    <property type="project" value="InterPro"/>
</dbReference>
<feature type="transmembrane region" description="Helical" evidence="7">
    <location>
        <begin position="279"/>
        <end position="312"/>
    </location>
</feature>
<keyword evidence="4 7" id="KW-1133">Transmembrane helix</keyword>
<feature type="transmembrane region" description="Helical" evidence="7">
    <location>
        <begin position="196"/>
        <end position="217"/>
    </location>
</feature>
<name>A0A177K9P9_9MICO</name>
<reference evidence="8 9" key="1">
    <citation type="submission" date="2016-02" db="EMBL/GenBank/DDBJ databases">
        <authorList>
            <person name="Wen L."/>
            <person name="He K."/>
            <person name="Yang H."/>
        </authorList>
    </citation>
    <scope>NUCLEOTIDE SEQUENCE [LARGE SCALE GENOMIC DNA]</scope>
    <source>
        <strain evidence="8 9">CD11_3</strain>
    </source>
</reference>
<feature type="region of interest" description="Disordered" evidence="6">
    <location>
        <begin position="1"/>
        <end position="25"/>
    </location>
</feature>
<evidence type="ECO:0000256" key="2">
    <source>
        <dbReference type="ARBA" id="ARBA00022475"/>
    </source>
</evidence>
<evidence type="ECO:0000256" key="1">
    <source>
        <dbReference type="ARBA" id="ARBA00004651"/>
    </source>
</evidence>
<protein>
    <submittedName>
        <fullName evidence="8">Sugar ABC transporter permease</fullName>
    </submittedName>
</protein>
<keyword evidence="3 7" id="KW-0812">Transmembrane</keyword>
<evidence type="ECO:0000313" key="8">
    <source>
        <dbReference type="EMBL" id="OAH49746.1"/>
    </source>
</evidence>
<evidence type="ECO:0000256" key="3">
    <source>
        <dbReference type="ARBA" id="ARBA00022692"/>
    </source>
</evidence>
<feature type="transmembrane region" description="Helical" evidence="7">
    <location>
        <begin position="154"/>
        <end position="175"/>
    </location>
</feature>
<dbReference type="Proteomes" id="UP000076998">
    <property type="component" value="Unassembled WGS sequence"/>
</dbReference>
<dbReference type="OrthoDB" id="9808136at2"/>
<dbReference type="InterPro" id="IPR001851">
    <property type="entry name" value="ABC_transp_permease"/>
</dbReference>
<dbReference type="PANTHER" id="PTHR32196:SF72">
    <property type="entry name" value="RIBOSE IMPORT PERMEASE PROTEIN RBSC"/>
    <property type="match status" value="1"/>
</dbReference>
<evidence type="ECO:0000256" key="5">
    <source>
        <dbReference type="ARBA" id="ARBA00023136"/>
    </source>
</evidence>
<evidence type="ECO:0000256" key="7">
    <source>
        <dbReference type="SAM" id="Phobius"/>
    </source>
</evidence>
<gene>
    <name evidence="8" type="ORF">AYL44_09135</name>
</gene>
<keyword evidence="2" id="KW-1003">Cell membrane</keyword>
<sequence length="355" mass="36629">MSEQTTTGADAPLTPTEPAATTSTVTAPDAPLWRRILSGSVGRNLGLVLALLVLVIVGAATAPDTFLGLSNIMVILRQASIVGVISIGMTLVIIAGGIDLSVGSVLGLASVVGALAAVQDLADQTHWIVMVLVALAVGVFAGLLNGIVIAYGNVVAFMATLAMLVGARGLAEILADRRTLQVGGQREFITFMNLDILGVDMLIWIFLVVAVLGWVLLNRTTFGRRTVAIGGNREAARLAGINVKRHVLYLYALSGLCAGIAGVMILGRTTAGTSVNGQLYELDAIAAVVVGGTLLIGGRGTITGTVLGVLIFQTLTNVFIQNNLTSSVQAVAKGVIIVVAVLLQQRFARPAGRSS</sequence>
<proteinExistence type="predicted"/>
<dbReference type="GO" id="GO:0005886">
    <property type="term" value="C:plasma membrane"/>
    <property type="evidence" value="ECO:0007669"/>
    <property type="project" value="UniProtKB-SubCell"/>
</dbReference>
<dbReference type="CDD" id="cd06579">
    <property type="entry name" value="TM_PBP1_transp_AraH_like"/>
    <property type="match status" value="1"/>
</dbReference>
<feature type="transmembrane region" description="Helical" evidence="7">
    <location>
        <begin position="41"/>
        <end position="62"/>
    </location>
</feature>
<comment type="caution">
    <text evidence="8">The sequence shown here is derived from an EMBL/GenBank/DDBJ whole genome shotgun (WGS) entry which is preliminary data.</text>
</comment>
<feature type="transmembrane region" description="Helical" evidence="7">
    <location>
        <begin position="324"/>
        <end position="343"/>
    </location>
</feature>
<evidence type="ECO:0000313" key="9">
    <source>
        <dbReference type="Proteomes" id="UP000076998"/>
    </source>
</evidence>
<feature type="transmembrane region" description="Helical" evidence="7">
    <location>
        <begin position="248"/>
        <end position="267"/>
    </location>
</feature>
<feature type="transmembrane region" description="Helical" evidence="7">
    <location>
        <begin position="127"/>
        <end position="148"/>
    </location>
</feature>
<accession>A0A177K9P9</accession>
<dbReference type="PANTHER" id="PTHR32196">
    <property type="entry name" value="ABC TRANSPORTER PERMEASE PROTEIN YPHD-RELATED-RELATED"/>
    <property type="match status" value="1"/>
</dbReference>
<feature type="transmembrane region" description="Helical" evidence="7">
    <location>
        <begin position="100"/>
        <end position="118"/>
    </location>
</feature>
<organism evidence="8 9">
    <name type="scientific">Microbacterium oleivorans</name>
    <dbReference type="NCBI Taxonomy" id="273677"/>
    <lineage>
        <taxon>Bacteria</taxon>
        <taxon>Bacillati</taxon>
        <taxon>Actinomycetota</taxon>
        <taxon>Actinomycetes</taxon>
        <taxon>Micrococcales</taxon>
        <taxon>Microbacteriaceae</taxon>
        <taxon>Microbacterium</taxon>
    </lineage>
</organism>
<keyword evidence="5 7" id="KW-0472">Membrane</keyword>
<dbReference type="Pfam" id="PF02653">
    <property type="entry name" value="BPD_transp_2"/>
    <property type="match status" value="1"/>
</dbReference>
<comment type="subcellular location">
    <subcellularLocation>
        <location evidence="1">Cell membrane</location>
        <topology evidence="1">Multi-pass membrane protein</topology>
    </subcellularLocation>
</comment>
<dbReference type="RefSeq" id="WP_064002991.1">
    <property type="nucleotide sequence ID" value="NZ_LSTV01000003.1"/>
</dbReference>
<dbReference type="AlphaFoldDB" id="A0A177K9P9"/>
<evidence type="ECO:0000256" key="4">
    <source>
        <dbReference type="ARBA" id="ARBA00022989"/>
    </source>
</evidence>
<feature type="compositionally biased region" description="Low complexity" evidence="6">
    <location>
        <begin position="9"/>
        <end position="25"/>
    </location>
</feature>
<dbReference type="EMBL" id="LSTV01000003">
    <property type="protein sequence ID" value="OAH49746.1"/>
    <property type="molecule type" value="Genomic_DNA"/>
</dbReference>
<feature type="transmembrane region" description="Helical" evidence="7">
    <location>
        <begin position="74"/>
        <end position="94"/>
    </location>
</feature>